<sequence>MPGNRTRPRTVMVLPRCCRYTTRHTTNAAITIYSTISMRSSLDRARPVRVGFRVASGLIAAQPQGGVPGLSTTPRLSTGCPFSFPPRPVIRHCGVVTTTTQILPDGTPCISLRDPAQIIASVPPLLGFRPENSVVVLGLGGADGTRVRPVVRLDIPAAMHEPDAVRALQQVFDENPVKAALIVLIGHRPGQSPPSEGPPHRRFVESLCAKLGPRVPYAVWAAEIREGARWCAYHSEESGVLPDDTSTVTAAVFTAGGKVTFESREELAAQLAPDDVEAVARRAKLVTAAVNALDPSVSPERLLSAQLALVRSALERVRRGHLSFSDGEIVGLALALSNTGVRDACLALARVPHVSSDAERLWLELVRRMPAPERSEAAVLLSYFAYLRGEGALAGIAADNALDANPRNVLADLLSCCLVTGLPPERLHGLACTEDPDLLCPESAGSEK</sequence>
<proteinExistence type="predicted"/>
<evidence type="ECO:0000313" key="1">
    <source>
        <dbReference type="EMBL" id="TNC28943.1"/>
    </source>
</evidence>
<dbReference type="InterPro" id="IPR025447">
    <property type="entry name" value="DUF4192"/>
</dbReference>
<accession>A0A5C4M7U1</accession>
<dbReference type="Pfam" id="PF13830">
    <property type="entry name" value="DUF4192"/>
    <property type="match status" value="1"/>
</dbReference>
<name>A0A5C4M7U1_9PSEU</name>
<dbReference type="Proteomes" id="UP000305546">
    <property type="component" value="Unassembled WGS sequence"/>
</dbReference>
<dbReference type="AlphaFoldDB" id="A0A5C4M7U1"/>
<dbReference type="EMBL" id="VDFW01000002">
    <property type="protein sequence ID" value="TNC28943.1"/>
    <property type="molecule type" value="Genomic_DNA"/>
</dbReference>
<comment type="caution">
    <text evidence="1">The sequence shown here is derived from an EMBL/GenBank/DDBJ whole genome shotgun (WGS) entry which is preliminary data.</text>
</comment>
<protein>
    <submittedName>
        <fullName evidence="1">DUF4192 domain-containing protein</fullName>
    </submittedName>
</protein>
<gene>
    <name evidence="1" type="ORF">FG385_02170</name>
</gene>
<reference evidence="1 2" key="1">
    <citation type="submission" date="2019-06" db="EMBL/GenBank/DDBJ databases">
        <title>Amycolatopsis alkalitolerans sp. nov., isolated from Gastrodia elata Blume.</title>
        <authorList>
            <person name="Narsing Rao M.P."/>
            <person name="Li W.J."/>
        </authorList>
    </citation>
    <scope>NUCLEOTIDE SEQUENCE [LARGE SCALE GENOMIC DNA]</scope>
    <source>
        <strain evidence="1 2">SYSUP0005</strain>
    </source>
</reference>
<organism evidence="1 2">
    <name type="scientific">Amycolatopsis alkalitolerans</name>
    <dbReference type="NCBI Taxonomy" id="2547244"/>
    <lineage>
        <taxon>Bacteria</taxon>
        <taxon>Bacillati</taxon>
        <taxon>Actinomycetota</taxon>
        <taxon>Actinomycetes</taxon>
        <taxon>Pseudonocardiales</taxon>
        <taxon>Pseudonocardiaceae</taxon>
        <taxon>Amycolatopsis</taxon>
    </lineage>
</organism>
<keyword evidence="2" id="KW-1185">Reference proteome</keyword>
<evidence type="ECO:0000313" key="2">
    <source>
        <dbReference type="Proteomes" id="UP000305546"/>
    </source>
</evidence>